<dbReference type="RefSeq" id="WP_105044169.1">
    <property type="nucleotide sequence ID" value="NZ_MQWA01000001.1"/>
</dbReference>
<accession>A0A2S7U5E4</accession>
<gene>
    <name evidence="2" type="ORF">BSZ32_14965</name>
</gene>
<proteinExistence type="predicted"/>
<sequence>MSSLSLQDQALREIGKTIYNYQKLEKLLKTLIVHTNVFTIDGNAQEVFDDLRKSHSMQTLGNLVTRLFDTLYAPSKESPKHRGDSTFSLQIRTVFATEEGLEAHKEKLQSILLSRNTLIHQTLGDLDIHSPEACEALIKDLEAQNKAFTPVYMEFADTLAEFSDWARTIAENPDSHFANEQPTDDPEVIATKITHKSPRK</sequence>
<comment type="caution">
    <text evidence="2">The sequence shown here is derived from an EMBL/GenBank/DDBJ whole genome shotgun (WGS) entry which is preliminary data.</text>
</comment>
<dbReference type="AlphaFoldDB" id="A0A2S7U5E4"/>
<dbReference type="EMBL" id="MQWA01000001">
    <property type="protein sequence ID" value="PQJ29661.1"/>
    <property type="molecule type" value="Genomic_DNA"/>
</dbReference>
<protein>
    <submittedName>
        <fullName evidence="2">Uncharacterized protein</fullName>
    </submittedName>
</protein>
<name>A0A2S7U5E4_9BACT</name>
<reference evidence="2 3" key="1">
    <citation type="submission" date="2016-12" db="EMBL/GenBank/DDBJ databases">
        <title>Study of bacterial adaptation to deep sea.</title>
        <authorList>
            <person name="Song J."/>
            <person name="Yoshizawa S."/>
            <person name="Kogure K."/>
        </authorList>
    </citation>
    <scope>NUCLEOTIDE SEQUENCE [LARGE SCALE GENOMIC DNA]</scope>
    <source>
        <strain evidence="2 3">SAORIC-165</strain>
    </source>
</reference>
<keyword evidence="3" id="KW-1185">Reference proteome</keyword>
<evidence type="ECO:0000313" key="3">
    <source>
        <dbReference type="Proteomes" id="UP000239907"/>
    </source>
</evidence>
<feature type="region of interest" description="Disordered" evidence="1">
    <location>
        <begin position="174"/>
        <end position="200"/>
    </location>
</feature>
<evidence type="ECO:0000313" key="2">
    <source>
        <dbReference type="EMBL" id="PQJ29661.1"/>
    </source>
</evidence>
<organism evidence="2 3">
    <name type="scientific">Rubritalea profundi</name>
    <dbReference type="NCBI Taxonomy" id="1658618"/>
    <lineage>
        <taxon>Bacteria</taxon>
        <taxon>Pseudomonadati</taxon>
        <taxon>Verrucomicrobiota</taxon>
        <taxon>Verrucomicrobiia</taxon>
        <taxon>Verrucomicrobiales</taxon>
        <taxon>Rubritaleaceae</taxon>
        <taxon>Rubritalea</taxon>
    </lineage>
</organism>
<dbReference type="Proteomes" id="UP000239907">
    <property type="component" value="Unassembled WGS sequence"/>
</dbReference>
<evidence type="ECO:0000256" key="1">
    <source>
        <dbReference type="SAM" id="MobiDB-lite"/>
    </source>
</evidence>
<dbReference type="OrthoDB" id="571278at2"/>